<proteinExistence type="predicted"/>
<evidence type="ECO:0000313" key="3">
    <source>
        <dbReference type="Proteomes" id="UP000663828"/>
    </source>
</evidence>
<dbReference type="Proteomes" id="UP000663828">
    <property type="component" value="Unassembled WGS sequence"/>
</dbReference>
<reference evidence="2" key="1">
    <citation type="submission" date="2021-02" db="EMBL/GenBank/DDBJ databases">
        <authorList>
            <person name="Nowell W R."/>
        </authorList>
    </citation>
    <scope>NUCLEOTIDE SEQUENCE</scope>
</reference>
<keyword evidence="3" id="KW-1185">Reference proteome</keyword>
<organism evidence="2 3">
    <name type="scientific">Adineta ricciae</name>
    <name type="common">Rotifer</name>
    <dbReference type="NCBI Taxonomy" id="249248"/>
    <lineage>
        <taxon>Eukaryota</taxon>
        <taxon>Metazoa</taxon>
        <taxon>Spiralia</taxon>
        <taxon>Gnathifera</taxon>
        <taxon>Rotifera</taxon>
        <taxon>Eurotatoria</taxon>
        <taxon>Bdelloidea</taxon>
        <taxon>Adinetida</taxon>
        <taxon>Adinetidae</taxon>
        <taxon>Adineta</taxon>
    </lineage>
</organism>
<evidence type="ECO:0000313" key="2">
    <source>
        <dbReference type="EMBL" id="CAF1159511.1"/>
    </source>
</evidence>
<protein>
    <submittedName>
        <fullName evidence="2">Uncharacterized protein</fullName>
    </submittedName>
</protein>
<feature type="region of interest" description="Disordered" evidence="1">
    <location>
        <begin position="1"/>
        <end position="20"/>
    </location>
</feature>
<dbReference type="EMBL" id="CAJNOR010001536">
    <property type="protein sequence ID" value="CAF1159511.1"/>
    <property type="molecule type" value="Genomic_DNA"/>
</dbReference>
<name>A0A814TAT8_ADIRI</name>
<evidence type="ECO:0000256" key="1">
    <source>
        <dbReference type="SAM" id="MobiDB-lite"/>
    </source>
</evidence>
<feature type="compositionally biased region" description="Basic and acidic residues" evidence="1">
    <location>
        <begin position="1"/>
        <end position="13"/>
    </location>
</feature>
<comment type="caution">
    <text evidence="2">The sequence shown here is derived from an EMBL/GenBank/DDBJ whole genome shotgun (WGS) entry which is preliminary data.</text>
</comment>
<dbReference type="AlphaFoldDB" id="A0A814TAT8"/>
<feature type="non-terminal residue" evidence="2">
    <location>
        <position position="44"/>
    </location>
</feature>
<gene>
    <name evidence="2" type="ORF">XAT740_LOCUS21403</name>
</gene>
<accession>A0A814TAT8</accession>
<sequence>MASAPKELERHGPTEGLNFKRSQAEQLFKHCLNKRISWYEPIEE</sequence>